<name>A0ABQ1P0B2_9MICC</name>
<dbReference type="SMART" id="SM00507">
    <property type="entry name" value="HNHc"/>
    <property type="match status" value="1"/>
</dbReference>
<feature type="region of interest" description="Disordered" evidence="1">
    <location>
        <begin position="463"/>
        <end position="486"/>
    </location>
</feature>
<feature type="domain" description="HNH nuclease" evidence="3">
    <location>
        <begin position="654"/>
        <end position="706"/>
    </location>
</feature>
<dbReference type="EMBL" id="BMJI01000006">
    <property type="protein sequence ID" value="GGC88264.1"/>
    <property type="molecule type" value="Genomic_DNA"/>
</dbReference>
<comment type="caution">
    <text evidence="4">The sequence shown here is derived from an EMBL/GenBank/DDBJ whole genome shotgun (WGS) entry which is preliminary data.</text>
</comment>
<keyword evidence="5" id="KW-1185">Reference proteome</keyword>
<evidence type="ECO:0000313" key="5">
    <source>
        <dbReference type="Proteomes" id="UP000597761"/>
    </source>
</evidence>
<feature type="transmembrane region" description="Helical" evidence="2">
    <location>
        <begin position="6"/>
        <end position="25"/>
    </location>
</feature>
<proteinExistence type="predicted"/>
<feature type="region of interest" description="Disordered" evidence="1">
    <location>
        <begin position="32"/>
        <end position="70"/>
    </location>
</feature>
<dbReference type="InterPro" id="IPR003615">
    <property type="entry name" value="HNH_nuc"/>
</dbReference>
<evidence type="ECO:0000256" key="2">
    <source>
        <dbReference type="SAM" id="Phobius"/>
    </source>
</evidence>
<evidence type="ECO:0000259" key="3">
    <source>
        <dbReference type="SMART" id="SM00507"/>
    </source>
</evidence>
<organism evidence="4 5">
    <name type="scientific">Tersicoccus solisilvae</name>
    <dbReference type="NCBI Taxonomy" id="1882339"/>
    <lineage>
        <taxon>Bacteria</taxon>
        <taxon>Bacillati</taxon>
        <taxon>Actinomycetota</taxon>
        <taxon>Actinomycetes</taxon>
        <taxon>Micrococcales</taxon>
        <taxon>Micrococcaceae</taxon>
        <taxon>Tersicoccus</taxon>
    </lineage>
</organism>
<dbReference type="InterPro" id="IPR003870">
    <property type="entry name" value="DUF222"/>
</dbReference>
<keyword evidence="2" id="KW-1133">Transmembrane helix</keyword>
<dbReference type="CDD" id="cd00085">
    <property type="entry name" value="HNHc"/>
    <property type="match status" value="1"/>
</dbReference>
<dbReference type="Proteomes" id="UP000597761">
    <property type="component" value="Unassembled WGS sequence"/>
</dbReference>
<dbReference type="Pfam" id="PF02720">
    <property type="entry name" value="DUF222"/>
    <property type="match status" value="1"/>
</dbReference>
<keyword evidence="2" id="KW-0812">Transmembrane</keyword>
<feature type="compositionally biased region" description="Basic residues" evidence="1">
    <location>
        <begin position="42"/>
        <end position="56"/>
    </location>
</feature>
<evidence type="ECO:0000313" key="4">
    <source>
        <dbReference type="EMBL" id="GGC88264.1"/>
    </source>
</evidence>
<keyword evidence="2" id="KW-0472">Membrane</keyword>
<feature type="region of interest" description="Disordered" evidence="1">
    <location>
        <begin position="562"/>
        <end position="622"/>
    </location>
</feature>
<accession>A0ABQ1P0B2</accession>
<protein>
    <recommendedName>
        <fullName evidence="3">HNH nuclease domain-containing protein</fullName>
    </recommendedName>
</protein>
<dbReference type="Gene3D" id="1.10.30.50">
    <property type="match status" value="1"/>
</dbReference>
<evidence type="ECO:0000256" key="1">
    <source>
        <dbReference type="SAM" id="MobiDB-lite"/>
    </source>
</evidence>
<sequence length="753" mass="78938">MVDVVMPALLIAMLGAVLTGFGLLARRARRRGSVGQADRRRDGRVRRGVPRLRTRQLRGGDGGAGAPGLAPVAREAASRVAGGIRRNVSPALVVWPGRRSAVAHRPASAVEGDPSFVGGGWLSVVMDDDEQRSPEEPLPGLTLFSLVAGRPGDFGMGAIDRGLTGLTDFPVRPDDVVSRLLPMLAGDGVSVSMEAAVAALRDASRLSSWLSSATDRLALMTVEVSAREHERWVDAHPLMAPDDRNAPDGTGSGLSRRARLAVAERSGVAEIAGALRTSENAVHGLLNRAERLRDHLPRTAAALASGAITSRSAEVIADDVGEYVDKLGPCTSEEDADRWRAVIEETERCLLPAAVRGATRGGLQARSRRIRERCHPIGFERRREVAEEERWVCVSQDRDGMARLSARLPAAVAHAIDGRLCSVARQMLAEGDGTADGRTMTQLRADVLVDLLGGLASGVGAGGTRAEGADIDAADSTPRHGGALPAPPRVLLTVSAATLQGSDEPGLLGDFGPIAAADARYLASLATSFSLGVVAEGRGLPSGTCDHATDGDAFGTHLVSTTRTARADECGGDGDGGGDGGTDPPTHPPGVDAGRGIKRRPVGTHPPGDADPPGEAHPPGEAYLPAEVAEGGWPDPAVIPVLLTSGRQYRLPARLRNALALRDGTCRFPGCRRSAVRCDADHVVAWADGGTTGSENLAHLCRTHHVLKHHSAWTVEVEAFDVPGSHRLAWTSPAGARYVTDPEPAPVWAHPRP</sequence>
<reference evidence="5" key="1">
    <citation type="journal article" date="2019" name="Int. J. Syst. Evol. Microbiol.">
        <title>The Global Catalogue of Microorganisms (GCM) 10K type strain sequencing project: providing services to taxonomists for standard genome sequencing and annotation.</title>
        <authorList>
            <consortium name="The Broad Institute Genomics Platform"/>
            <consortium name="The Broad Institute Genome Sequencing Center for Infectious Disease"/>
            <person name="Wu L."/>
            <person name="Ma J."/>
        </authorList>
    </citation>
    <scope>NUCLEOTIDE SEQUENCE [LARGE SCALE GENOMIC DNA]</scope>
    <source>
        <strain evidence="5">CGMCC 1.15480</strain>
    </source>
</reference>
<gene>
    <name evidence="4" type="ORF">GCM10011512_14010</name>
</gene>